<dbReference type="EMBL" id="CM001885">
    <property type="protein sequence ID" value="EOY13826.1"/>
    <property type="molecule type" value="Genomic_DNA"/>
</dbReference>
<proteinExistence type="predicted"/>
<feature type="region of interest" description="Disordered" evidence="1">
    <location>
        <begin position="51"/>
        <end position="88"/>
    </location>
</feature>
<feature type="compositionally biased region" description="Polar residues" evidence="1">
    <location>
        <begin position="51"/>
        <end position="62"/>
    </location>
</feature>
<gene>
    <name evidence="2" type="ORF">TCM_032481</name>
</gene>
<evidence type="ECO:0000313" key="3">
    <source>
        <dbReference type="Proteomes" id="UP000026915"/>
    </source>
</evidence>
<accession>A0A061F9W5</accession>
<name>A0A061F9W5_THECC</name>
<dbReference type="AlphaFoldDB" id="A0A061F9W5"/>
<dbReference type="Proteomes" id="UP000026915">
    <property type="component" value="Chromosome 7"/>
</dbReference>
<dbReference type="HOGENOM" id="CLU_2473505_0_0_1"/>
<protein>
    <submittedName>
        <fullName evidence="2">Uncharacterized protein</fullName>
    </submittedName>
</protein>
<keyword evidence="3" id="KW-1185">Reference proteome</keyword>
<organism evidence="2 3">
    <name type="scientific">Theobroma cacao</name>
    <name type="common">Cacao</name>
    <name type="synonym">Cocoa</name>
    <dbReference type="NCBI Taxonomy" id="3641"/>
    <lineage>
        <taxon>Eukaryota</taxon>
        <taxon>Viridiplantae</taxon>
        <taxon>Streptophyta</taxon>
        <taxon>Embryophyta</taxon>
        <taxon>Tracheophyta</taxon>
        <taxon>Spermatophyta</taxon>
        <taxon>Magnoliopsida</taxon>
        <taxon>eudicotyledons</taxon>
        <taxon>Gunneridae</taxon>
        <taxon>Pentapetalae</taxon>
        <taxon>rosids</taxon>
        <taxon>malvids</taxon>
        <taxon>Malvales</taxon>
        <taxon>Malvaceae</taxon>
        <taxon>Byttnerioideae</taxon>
        <taxon>Theobroma</taxon>
    </lineage>
</organism>
<reference evidence="2 3" key="1">
    <citation type="journal article" date="2013" name="Genome Biol.">
        <title>The genome sequence of the most widely cultivated cacao type and its use to identify candidate genes regulating pod color.</title>
        <authorList>
            <person name="Motamayor J.C."/>
            <person name="Mockaitis K."/>
            <person name="Schmutz J."/>
            <person name="Haiminen N."/>
            <person name="Iii D.L."/>
            <person name="Cornejo O."/>
            <person name="Findley S.D."/>
            <person name="Zheng P."/>
            <person name="Utro F."/>
            <person name="Royaert S."/>
            <person name="Saski C."/>
            <person name="Jenkins J."/>
            <person name="Podicheti R."/>
            <person name="Zhao M."/>
            <person name="Scheffler B.E."/>
            <person name="Stack J.C."/>
            <person name="Feltus F.A."/>
            <person name="Mustiga G.M."/>
            <person name="Amores F."/>
            <person name="Phillips W."/>
            <person name="Marelli J.P."/>
            <person name="May G.D."/>
            <person name="Shapiro H."/>
            <person name="Ma J."/>
            <person name="Bustamante C.D."/>
            <person name="Schnell R.J."/>
            <person name="Main D."/>
            <person name="Gilbert D."/>
            <person name="Parida L."/>
            <person name="Kuhn D.N."/>
        </authorList>
    </citation>
    <scope>NUCLEOTIDE SEQUENCE [LARGE SCALE GENOMIC DNA]</scope>
    <source>
        <strain evidence="3">cv. Matina 1-6</strain>
    </source>
</reference>
<dbReference type="Gramene" id="EOY13826">
    <property type="protein sequence ID" value="EOY13826"/>
    <property type="gene ID" value="TCM_032481"/>
</dbReference>
<feature type="compositionally biased region" description="Basic and acidic residues" evidence="1">
    <location>
        <begin position="73"/>
        <end position="88"/>
    </location>
</feature>
<evidence type="ECO:0000313" key="2">
    <source>
        <dbReference type="EMBL" id="EOY13826.1"/>
    </source>
</evidence>
<evidence type="ECO:0000256" key="1">
    <source>
        <dbReference type="SAM" id="MobiDB-lite"/>
    </source>
</evidence>
<dbReference type="InParanoid" id="A0A061F9W5"/>
<sequence>MLFHRSLRRSMSPPATLSRRWLTRPLTLNSSNRRQGTPTFIDRRRFQSSLFTSSKTPKSLFQPTVKKRSPLPDLKHPKLRSDSPSRQY</sequence>